<dbReference type="PATRIC" id="fig|1172194.4.peg.1620"/>
<sequence>MEKIGARVYRSKADAWLVAALCLAIAGSLGAAYAMLSSASMSATPLAMAAVSIAIGSGLPAWLLLSTRYTLEARQLVVRSGPFCWRIRYAQIEAITPTSNPSSSPALSLDRLRIDYGRGKTLMISPRDRSDFLLAIEAKRRSAS</sequence>
<name>I7ZII4_9GAMM</name>
<keyword evidence="4" id="KW-1185">Reference proteome</keyword>
<comment type="caution">
    <text evidence="3">The sequence shown here is derived from an EMBL/GenBank/DDBJ whole genome shotgun (WGS) entry which is preliminary data.</text>
</comment>
<evidence type="ECO:0000313" key="4">
    <source>
        <dbReference type="Proteomes" id="UP000003704"/>
    </source>
</evidence>
<feature type="domain" description="Uncharacterized protein YyaB-like PH" evidence="2">
    <location>
        <begin position="67"/>
        <end position="139"/>
    </location>
</feature>
<evidence type="ECO:0000259" key="2">
    <source>
        <dbReference type="Pfam" id="PF06713"/>
    </source>
</evidence>
<dbReference type="OrthoDB" id="6658731at2"/>
<keyword evidence="1" id="KW-1133">Transmembrane helix</keyword>
<dbReference type="AlphaFoldDB" id="I7ZII4"/>
<dbReference type="RefSeq" id="WP_007184628.1">
    <property type="nucleotide sequence ID" value="NZ_AKGD01000001.1"/>
</dbReference>
<dbReference type="Pfam" id="PF06713">
    <property type="entry name" value="bPH_4"/>
    <property type="match status" value="1"/>
</dbReference>
<keyword evidence="1" id="KW-0472">Membrane</keyword>
<proteinExistence type="predicted"/>
<gene>
    <name evidence="3" type="ORF">WQQ_16790</name>
</gene>
<dbReference type="STRING" id="1172194.WQQ_16790"/>
<evidence type="ECO:0000313" key="3">
    <source>
        <dbReference type="EMBL" id="EIT71542.1"/>
    </source>
</evidence>
<evidence type="ECO:0000256" key="1">
    <source>
        <dbReference type="SAM" id="Phobius"/>
    </source>
</evidence>
<reference evidence="3 4" key="1">
    <citation type="journal article" date="2012" name="J. Bacteriol.">
        <title>Genome Sequence of n-Alkane-Degrading Hydrocarboniphaga effusa Strain AP103T (ATCC BAA-332T).</title>
        <authorList>
            <person name="Chang H.K."/>
            <person name="Zylstra G.J."/>
            <person name="Chae J.C."/>
        </authorList>
    </citation>
    <scope>NUCLEOTIDE SEQUENCE [LARGE SCALE GENOMIC DNA]</scope>
    <source>
        <strain evidence="3 4">AP103</strain>
    </source>
</reference>
<dbReference type="EMBL" id="AKGD01000001">
    <property type="protein sequence ID" value="EIT71542.1"/>
    <property type="molecule type" value="Genomic_DNA"/>
</dbReference>
<organism evidence="3 4">
    <name type="scientific">Hydrocarboniphaga effusa AP103</name>
    <dbReference type="NCBI Taxonomy" id="1172194"/>
    <lineage>
        <taxon>Bacteria</taxon>
        <taxon>Pseudomonadati</taxon>
        <taxon>Pseudomonadota</taxon>
        <taxon>Gammaproteobacteria</taxon>
        <taxon>Nevskiales</taxon>
        <taxon>Nevskiaceae</taxon>
        <taxon>Hydrocarboniphaga</taxon>
    </lineage>
</organism>
<protein>
    <recommendedName>
        <fullName evidence="2">Uncharacterized protein YyaB-like PH domain-containing protein</fullName>
    </recommendedName>
</protein>
<dbReference type="InterPro" id="IPR009589">
    <property type="entry name" value="PH_YyaB-like"/>
</dbReference>
<dbReference type="Proteomes" id="UP000003704">
    <property type="component" value="Unassembled WGS sequence"/>
</dbReference>
<accession>I7ZII4</accession>
<feature type="transmembrane region" description="Helical" evidence="1">
    <location>
        <begin position="46"/>
        <end position="65"/>
    </location>
</feature>
<keyword evidence="1" id="KW-0812">Transmembrane</keyword>
<dbReference type="GO" id="GO:0030153">
    <property type="term" value="P:bacteriocin immunity"/>
    <property type="evidence" value="ECO:0007669"/>
    <property type="project" value="InterPro"/>
</dbReference>